<comment type="pathway">
    <text evidence="2 6">Cofactor biosynthesis; molybdopterin biosynthesis.</text>
</comment>
<comment type="similarity">
    <text evidence="3 6">Belongs to the MoeA family.</text>
</comment>
<evidence type="ECO:0000313" key="9">
    <source>
        <dbReference type="Proteomes" id="UP001319882"/>
    </source>
</evidence>
<feature type="domain" description="MoaB/Mog" evidence="7">
    <location>
        <begin position="185"/>
        <end position="324"/>
    </location>
</feature>
<evidence type="ECO:0000259" key="7">
    <source>
        <dbReference type="SMART" id="SM00852"/>
    </source>
</evidence>
<dbReference type="InterPro" id="IPR005111">
    <property type="entry name" value="MoeA_C_domain_IV"/>
</dbReference>
<dbReference type="SUPFAM" id="SSF63882">
    <property type="entry name" value="MoeA N-terminal region -like"/>
    <property type="match status" value="1"/>
</dbReference>
<dbReference type="Gene3D" id="3.90.105.10">
    <property type="entry name" value="Molybdopterin biosynthesis moea protein, domain 2"/>
    <property type="match status" value="1"/>
</dbReference>
<comment type="catalytic activity">
    <reaction evidence="5">
        <text>adenylyl-molybdopterin + molybdate = Mo-molybdopterin + AMP + H(+)</text>
        <dbReference type="Rhea" id="RHEA:35047"/>
        <dbReference type="ChEBI" id="CHEBI:15378"/>
        <dbReference type="ChEBI" id="CHEBI:36264"/>
        <dbReference type="ChEBI" id="CHEBI:62727"/>
        <dbReference type="ChEBI" id="CHEBI:71302"/>
        <dbReference type="ChEBI" id="CHEBI:456215"/>
        <dbReference type="EC" id="2.10.1.1"/>
    </reaction>
</comment>
<dbReference type="Gene3D" id="3.40.980.10">
    <property type="entry name" value="MoaB/Mog-like domain"/>
    <property type="match status" value="1"/>
</dbReference>
<name>A0ABS8DPS6_9GAMM</name>
<keyword evidence="9" id="KW-1185">Reference proteome</keyword>
<dbReference type="SMART" id="SM00852">
    <property type="entry name" value="MoCF_biosynth"/>
    <property type="match status" value="1"/>
</dbReference>
<dbReference type="EC" id="2.10.1.1" evidence="6"/>
<dbReference type="Pfam" id="PF03454">
    <property type="entry name" value="MoeA_C"/>
    <property type="match status" value="1"/>
</dbReference>
<evidence type="ECO:0000313" key="8">
    <source>
        <dbReference type="EMBL" id="MCB8888265.1"/>
    </source>
</evidence>
<organism evidence="8 9">
    <name type="scientific">Vreelandella malpeensis</name>
    <dbReference type="NCBI Taxonomy" id="1172368"/>
    <lineage>
        <taxon>Bacteria</taxon>
        <taxon>Pseudomonadati</taxon>
        <taxon>Pseudomonadota</taxon>
        <taxon>Gammaproteobacteria</taxon>
        <taxon>Oceanospirillales</taxon>
        <taxon>Halomonadaceae</taxon>
        <taxon>Vreelandella</taxon>
    </lineage>
</organism>
<dbReference type="Pfam" id="PF03453">
    <property type="entry name" value="MoeA_N"/>
    <property type="match status" value="1"/>
</dbReference>
<dbReference type="SUPFAM" id="SSF63867">
    <property type="entry name" value="MoeA C-terminal domain-like"/>
    <property type="match status" value="1"/>
</dbReference>
<dbReference type="InterPro" id="IPR038987">
    <property type="entry name" value="MoeA-like"/>
</dbReference>
<dbReference type="RefSeq" id="WP_227388872.1">
    <property type="nucleotide sequence ID" value="NZ_JBHSCJ010000003.1"/>
</dbReference>
<sequence>MTRGAEQGIALSVDEARTALARLVSRDVGSETLDLADAHGRTLATAVEAPFDVPRYANAALDGIALAWPEGAPRRWSIAGSVFAGDAFTGEIGADACVRITTGAPLPTGTDTVIAREQFEERDGYVLLTAPAQVTKGQNVRQAGEELAAGAVVLGAGAYLDAAALGLLASLGFARVSVIKRPVVALFSTGNEVIAPGEALPSAGVFDANRFALMGLLREHDACVLDLGILPDESSAIEAALAGAAARSDLVLTSAGVSAGERDFTRAALDALGQLAFWRVALRPGRPLAAGLLGERRTPFVGLPGNPVAAMVAFHQFVAPLLARLQGLPSAAPVRLAAVLETPIQGRRQRTDLLRGVYRCDAQGRLHVRITGAQGSGMLTSMVAANCLIELGDNQGAAAAGEIVSIQPLAAPQPPATPPSTDLSRWP</sequence>
<keyword evidence="6" id="KW-0808">Transferase</keyword>
<accession>A0ABS8DPS6</accession>
<evidence type="ECO:0000256" key="3">
    <source>
        <dbReference type="ARBA" id="ARBA00010763"/>
    </source>
</evidence>
<evidence type="ECO:0000256" key="5">
    <source>
        <dbReference type="ARBA" id="ARBA00047317"/>
    </source>
</evidence>
<dbReference type="PANTHER" id="PTHR10192:SF31">
    <property type="entry name" value="MOLYBDOPTERIN MOLYBDENUMTRANSFERASE"/>
    <property type="match status" value="1"/>
</dbReference>
<comment type="function">
    <text evidence="1 6">Catalyzes the insertion of molybdate into adenylated molybdopterin with the concomitant release of AMP.</text>
</comment>
<keyword evidence="6" id="KW-0500">Molybdenum</keyword>
<dbReference type="InterPro" id="IPR036135">
    <property type="entry name" value="MoeA_linker/N_sf"/>
</dbReference>
<protein>
    <recommendedName>
        <fullName evidence="6">Molybdopterin molybdenumtransferase</fullName>
        <ecNumber evidence="6">2.10.1.1</ecNumber>
    </recommendedName>
</protein>
<evidence type="ECO:0000256" key="4">
    <source>
        <dbReference type="ARBA" id="ARBA00023150"/>
    </source>
</evidence>
<dbReference type="InterPro" id="IPR036688">
    <property type="entry name" value="MoeA_C_domain_IV_sf"/>
</dbReference>
<evidence type="ECO:0000256" key="6">
    <source>
        <dbReference type="RuleBase" id="RU365090"/>
    </source>
</evidence>
<dbReference type="Proteomes" id="UP001319882">
    <property type="component" value="Unassembled WGS sequence"/>
</dbReference>
<dbReference type="Pfam" id="PF00994">
    <property type="entry name" value="MoCF_biosynth"/>
    <property type="match status" value="1"/>
</dbReference>
<dbReference type="InterPro" id="IPR001453">
    <property type="entry name" value="MoaB/Mog_dom"/>
</dbReference>
<dbReference type="EMBL" id="WHVL01000001">
    <property type="protein sequence ID" value="MCB8888265.1"/>
    <property type="molecule type" value="Genomic_DNA"/>
</dbReference>
<comment type="caution">
    <text evidence="8">The sequence shown here is derived from an EMBL/GenBank/DDBJ whole genome shotgun (WGS) entry which is preliminary data.</text>
</comment>
<dbReference type="Gene3D" id="2.170.190.11">
    <property type="entry name" value="Molybdopterin biosynthesis moea protein, domain 3"/>
    <property type="match status" value="1"/>
</dbReference>
<dbReference type="InterPro" id="IPR036425">
    <property type="entry name" value="MoaB/Mog-like_dom_sf"/>
</dbReference>
<gene>
    <name evidence="8" type="ORF">GEV37_03870</name>
</gene>
<keyword evidence="6" id="KW-0460">Magnesium</keyword>
<reference evidence="8 9" key="1">
    <citation type="journal article" date="2021" name="Sci. Rep.">
        <title>Genome analysis of a halophilic bacterium Halomonas malpeensis YU-PRIM-29(T) reveals its exopolysaccharide and pigment producing capabilities.</title>
        <authorList>
            <person name="Athmika"/>
            <person name="Ghate S.D."/>
            <person name="Arun A.B."/>
            <person name="Rao S.S."/>
            <person name="Kumar S.T.A."/>
            <person name="Kandiyil M.K."/>
            <person name="Saptami K."/>
            <person name="Rekha P.D."/>
        </authorList>
    </citation>
    <scope>NUCLEOTIDE SEQUENCE [LARGE SCALE GENOMIC DNA]</scope>
    <source>
        <strain evidence="9">prim 29</strain>
    </source>
</reference>
<keyword evidence="4 6" id="KW-0501">Molybdenum cofactor biosynthesis</keyword>
<dbReference type="NCBIfam" id="NF045515">
    <property type="entry name" value="Glp_gephyrin"/>
    <property type="match status" value="1"/>
</dbReference>
<dbReference type="InterPro" id="IPR005110">
    <property type="entry name" value="MoeA_linker/N"/>
</dbReference>
<dbReference type="Gene3D" id="2.40.340.10">
    <property type="entry name" value="MoeA, C-terminal, domain IV"/>
    <property type="match status" value="1"/>
</dbReference>
<dbReference type="PANTHER" id="PTHR10192">
    <property type="entry name" value="MOLYBDOPTERIN BIOSYNTHESIS PROTEIN"/>
    <property type="match status" value="1"/>
</dbReference>
<proteinExistence type="inferred from homology"/>
<keyword evidence="6" id="KW-0479">Metal-binding</keyword>
<comment type="cofactor">
    <cofactor evidence="6">
        <name>Mg(2+)</name>
        <dbReference type="ChEBI" id="CHEBI:18420"/>
    </cofactor>
</comment>
<dbReference type="NCBIfam" id="TIGR00177">
    <property type="entry name" value="molyb_syn"/>
    <property type="match status" value="1"/>
</dbReference>
<dbReference type="CDD" id="cd00887">
    <property type="entry name" value="MoeA"/>
    <property type="match status" value="1"/>
</dbReference>
<evidence type="ECO:0000256" key="1">
    <source>
        <dbReference type="ARBA" id="ARBA00002901"/>
    </source>
</evidence>
<evidence type="ECO:0000256" key="2">
    <source>
        <dbReference type="ARBA" id="ARBA00005046"/>
    </source>
</evidence>
<dbReference type="SUPFAM" id="SSF53218">
    <property type="entry name" value="Molybdenum cofactor biosynthesis proteins"/>
    <property type="match status" value="1"/>
</dbReference>